<dbReference type="Gene3D" id="1.10.10.10">
    <property type="entry name" value="Winged helix-like DNA-binding domain superfamily/Winged helix DNA-binding domain"/>
    <property type="match status" value="1"/>
</dbReference>
<keyword evidence="6" id="KW-1185">Reference proteome</keyword>
<organism evidence="5 6">
    <name type="scientific">Silvimonas terrae</name>
    <dbReference type="NCBI Taxonomy" id="300266"/>
    <lineage>
        <taxon>Bacteria</taxon>
        <taxon>Pseudomonadati</taxon>
        <taxon>Pseudomonadota</taxon>
        <taxon>Betaproteobacteria</taxon>
        <taxon>Neisseriales</taxon>
        <taxon>Chitinibacteraceae</taxon>
        <taxon>Silvimonas</taxon>
    </lineage>
</organism>
<dbReference type="Proteomes" id="UP000543030">
    <property type="component" value="Unassembled WGS sequence"/>
</dbReference>
<dbReference type="AlphaFoldDB" id="A0A840RAQ3"/>
<keyword evidence="1" id="KW-0805">Transcription regulation</keyword>
<dbReference type="InterPro" id="IPR008920">
    <property type="entry name" value="TF_FadR/GntR_C"/>
</dbReference>
<dbReference type="EMBL" id="JACHHN010000002">
    <property type="protein sequence ID" value="MBB5190489.1"/>
    <property type="molecule type" value="Genomic_DNA"/>
</dbReference>
<sequence length="232" mass="25431">MPGPDASKTDRIIGEIGRRIVQGEYLPDTPLPTEADLCGQFQTSRNLIREALRVLAAKRLVVTRRFRSVAVAAQSQWNYLDRDVLRWALTSGTTPGLIDAMTEVRNLVEPAAARWAAARATSADLAKMEAALNQMKAHNQQCDAFGKADLQFHDAVLGAVHNPVLQQLGSVLGALQQVVFSQTYMGDVENMPRTLREHQNLYEAIRHQHIADAEAAALTLIASATARLKDAP</sequence>
<dbReference type="GO" id="GO:0003677">
    <property type="term" value="F:DNA binding"/>
    <property type="evidence" value="ECO:0007669"/>
    <property type="project" value="UniProtKB-KW"/>
</dbReference>
<comment type="caution">
    <text evidence="5">The sequence shown here is derived from an EMBL/GenBank/DDBJ whole genome shotgun (WGS) entry which is preliminary data.</text>
</comment>
<dbReference type="PANTHER" id="PTHR43537:SF21">
    <property type="entry name" value="GALACTONATE OPERON TRANSCRIPTIONAL REPRESSOR"/>
    <property type="match status" value="1"/>
</dbReference>
<proteinExistence type="predicted"/>
<dbReference type="InterPro" id="IPR036390">
    <property type="entry name" value="WH_DNA-bd_sf"/>
</dbReference>
<reference evidence="5 6" key="1">
    <citation type="submission" date="2020-08" db="EMBL/GenBank/DDBJ databases">
        <title>Genomic Encyclopedia of Type Strains, Phase IV (KMG-IV): sequencing the most valuable type-strain genomes for metagenomic binning, comparative biology and taxonomic classification.</title>
        <authorList>
            <person name="Goeker M."/>
        </authorList>
    </citation>
    <scope>NUCLEOTIDE SEQUENCE [LARGE SCALE GENOMIC DNA]</scope>
    <source>
        <strain evidence="5 6">DSM 18233</strain>
    </source>
</reference>
<keyword evidence="3" id="KW-0804">Transcription</keyword>
<evidence type="ECO:0000313" key="6">
    <source>
        <dbReference type="Proteomes" id="UP000543030"/>
    </source>
</evidence>
<dbReference type="PANTHER" id="PTHR43537">
    <property type="entry name" value="TRANSCRIPTIONAL REGULATOR, GNTR FAMILY"/>
    <property type="match status" value="1"/>
</dbReference>
<dbReference type="Pfam" id="PF00392">
    <property type="entry name" value="GntR"/>
    <property type="match status" value="1"/>
</dbReference>
<evidence type="ECO:0000256" key="3">
    <source>
        <dbReference type="ARBA" id="ARBA00023163"/>
    </source>
</evidence>
<dbReference type="InterPro" id="IPR011711">
    <property type="entry name" value="GntR_C"/>
</dbReference>
<dbReference type="CDD" id="cd07377">
    <property type="entry name" value="WHTH_GntR"/>
    <property type="match status" value="1"/>
</dbReference>
<dbReference type="InterPro" id="IPR000524">
    <property type="entry name" value="Tscrpt_reg_HTH_GntR"/>
</dbReference>
<gene>
    <name evidence="5" type="ORF">HNQ50_001211</name>
</gene>
<accession>A0A840RAQ3</accession>
<dbReference type="PRINTS" id="PR00035">
    <property type="entry name" value="HTHGNTR"/>
</dbReference>
<dbReference type="SMART" id="SM00345">
    <property type="entry name" value="HTH_GNTR"/>
    <property type="match status" value="1"/>
</dbReference>
<evidence type="ECO:0000256" key="1">
    <source>
        <dbReference type="ARBA" id="ARBA00023015"/>
    </source>
</evidence>
<protein>
    <submittedName>
        <fullName evidence="5">GntR family galactonate operon transcriptional repressor</fullName>
    </submittedName>
</protein>
<dbReference type="SUPFAM" id="SSF48008">
    <property type="entry name" value="GntR ligand-binding domain-like"/>
    <property type="match status" value="1"/>
</dbReference>
<keyword evidence="2" id="KW-0238">DNA-binding</keyword>
<dbReference type="InterPro" id="IPR036388">
    <property type="entry name" value="WH-like_DNA-bd_sf"/>
</dbReference>
<dbReference type="RefSeq" id="WP_184098567.1">
    <property type="nucleotide sequence ID" value="NZ_JACHHN010000002.1"/>
</dbReference>
<dbReference type="Pfam" id="PF07729">
    <property type="entry name" value="FCD"/>
    <property type="match status" value="1"/>
</dbReference>
<evidence type="ECO:0000256" key="2">
    <source>
        <dbReference type="ARBA" id="ARBA00023125"/>
    </source>
</evidence>
<feature type="domain" description="HTH gntR-type" evidence="4">
    <location>
        <begin position="6"/>
        <end position="74"/>
    </location>
</feature>
<evidence type="ECO:0000313" key="5">
    <source>
        <dbReference type="EMBL" id="MBB5190489.1"/>
    </source>
</evidence>
<dbReference type="Gene3D" id="1.20.120.530">
    <property type="entry name" value="GntR ligand-binding domain-like"/>
    <property type="match status" value="1"/>
</dbReference>
<dbReference type="SUPFAM" id="SSF46785">
    <property type="entry name" value="Winged helix' DNA-binding domain"/>
    <property type="match status" value="1"/>
</dbReference>
<evidence type="ECO:0000259" key="4">
    <source>
        <dbReference type="PROSITE" id="PS50949"/>
    </source>
</evidence>
<name>A0A840RAQ3_9NEIS</name>
<dbReference type="SMART" id="SM00895">
    <property type="entry name" value="FCD"/>
    <property type="match status" value="1"/>
</dbReference>
<dbReference type="PROSITE" id="PS50949">
    <property type="entry name" value="HTH_GNTR"/>
    <property type="match status" value="1"/>
</dbReference>
<dbReference type="GO" id="GO:0003700">
    <property type="term" value="F:DNA-binding transcription factor activity"/>
    <property type="evidence" value="ECO:0007669"/>
    <property type="project" value="InterPro"/>
</dbReference>